<dbReference type="PANTHER" id="PTHR46224:SF64">
    <property type="entry name" value="IQ MOTIF AND ANKYRIN REPEAT DOMAIN-CONTAINING PROTEIN 1"/>
    <property type="match status" value="1"/>
</dbReference>
<feature type="repeat" description="ANK" evidence="1">
    <location>
        <begin position="260"/>
        <end position="292"/>
    </location>
</feature>
<dbReference type="RefSeq" id="WP_154173212.1">
    <property type="nucleotide sequence ID" value="NZ_WJXZ01000001.1"/>
</dbReference>
<comment type="caution">
    <text evidence="3">The sequence shown here is derived from an EMBL/GenBank/DDBJ whole genome shotgun (WGS) entry which is preliminary data.</text>
</comment>
<dbReference type="Proteomes" id="UP000441754">
    <property type="component" value="Unassembled WGS sequence"/>
</dbReference>
<dbReference type="AlphaFoldDB" id="A0A7K0EEU9"/>
<dbReference type="PANTHER" id="PTHR46224">
    <property type="entry name" value="ANKYRIN REPEAT FAMILY PROTEIN"/>
    <property type="match status" value="1"/>
</dbReference>
<keyword evidence="2" id="KW-0472">Membrane</keyword>
<dbReference type="PROSITE" id="PS50088">
    <property type="entry name" value="ANK_REPEAT"/>
    <property type="match status" value="1"/>
</dbReference>
<evidence type="ECO:0000256" key="2">
    <source>
        <dbReference type="SAM" id="Phobius"/>
    </source>
</evidence>
<keyword evidence="4" id="KW-1185">Reference proteome</keyword>
<evidence type="ECO:0000256" key="1">
    <source>
        <dbReference type="PROSITE-ProRule" id="PRU00023"/>
    </source>
</evidence>
<dbReference type="Gene3D" id="1.25.40.20">
    <property type="entry name" value="Ankyrin repeat-containing domain"/>
    <property type="match status" value="1"/>
</dbReference>
<keyword evidence="1" id="KW-0040">ANK repeat</keyword>
<keyword evidence="2" id="KW-1133">Transmembrane helix</keyword>
<feature type="transmembrane region" description="Helical" evidence="2">
    <location>
        <begin position="38"/>
        <end position="60"/>
    </location>
</feature>
<dbReference type="OrthoDB" id="931273at2"/>
<proteinExistence type="predicted"/>
<dbReference type="InterPro" id="IPR002110">
    <property type="entry name" value="Ankyrin_rpt"/>
</dbReference>
<feature type="transmembrane region" description="Helical" evidence="2">
    <location>
        <begin position="66"/>
        <end position="88"/>
    </location>
</feature>
<evidence type="ECO:0000313" key="3">
    <source>
        <dbReference type="EMBL" id="MRS60360.1"/>
    </source>
</evidence>
<keyword evidence="2" id="KW-0812">Transmembrane</keyword>
<reference evidence="3 4" key="1">
    <citation type="journal article" date="2018" name="Antonie Van Leeuwenhoek">
        <title>Larkinella terrae sp. nov., isolated from soil on Jeju Island, South Korea.</title>
        <authorList>
            <person name="Ten L.N."/>
            <person name="Jeon J."/>
            <person name="Park S.J."/>
            <person name="Park S."/>
            <person name="Lee S.Y."/>
            <person name="Kim M.K."/>
            <person name="Jung H.Y."/>
        </authorList>
    </citation>
    <scope>NUCLEOTIDE SEQUENCE [LARGE SCALE GENOMIC DNA]</scope>
    <source>
        <strain evidence="3 4">KCTC 52001</strain>
    </source>
</reference>
<evidence type="ECO:0000313" key="4">
    <source>
        <dbReference type="Proteomes" id="UP000441754"/>
    </source>
</evidence>
<dbReference type="EMBL" id="WJXZ01000001">
    <property type="protein sequence ID" value="MRS60360.1"/>
    <property type="molecule type" value="Genomic_DNA"/>
</dbReference>
<feature type="transmembrane region" description="Helical" evidence="2">
    <location>
        <begin position="6"/>
        <end position="26"/>
    </location>
</feature>
<dbReference type="Pfam" id="PF12796">
    <property type="entry name" value="Ank_2"/>
    <property type="match status" value="1"/>
</dbReference>
<dbReference type="InterPro" id="IPR036770">
    <property type="entry name" value="Ankyrin_rpt-contain_sf"/>
</dbReference>
<protein>
    <recommendedName>
        <fullName evidence="5">Ankyrin repeat domain-containing protein</fullName>
    </recommendedName>
</protein>
<dbReference type="InterPro" id="IPR051616">
    <property type="entry name" value="Cul2-RING_E3_ligase_SR"/>
</dbReference>
<name>A0A7K0EEU9_9BACT</name>
<organism evidence="3 4">
    <name type="scientific">Larkinella terrae</name>
    <dbReference type="NCBI Taxonomy" id="2025311"/>
    <lineage>
        <taxon>Bacteria</taxon>
        <taxon>Pseudomonadati</taxon>
        <taxon>Bacteroidota</taxon>
        <taxon>Cytophagia</taxon>
        <taxon>Cytophagales</taxon>
        <taxon>Spirosomataceae</taxon>
        <taxon>Larkinella</taxon>
    </lineage>
</organism>
<evidence type="ECO:0008006" key="5">
    <source>
        <dbReference type="Google" id="ProtNLM"/>
    </source>
</evidence>
<accession>A0A7K0EEU9</accession>
<sequence>MKIVTISNWVLIGIYGLLVLYTLLGINRSGNDAAGRGMESGLVFFAALLLAGLIVLNILPYRATKIIALVVLALPALVGLYIAFGNYFELQKQRRNAAASEDGSAYFQDAGRQQIAAAIAAGDVTQLKTLLAKPLPSINEPGFQSKTLLDFAALTATKSDNPQLIMQCLDVLLEHGATFQIADSAHIPTQFQVCEPGSAELLTWFLNKGVDPNMVPRDGSPIIFKVMDLDVERLEKVQTLLDHGANPNAPAGSHEYAIRPFTSPLMYAAQRQSWAICELLLERGADPNYRTPGGDDLKKVLDEFEKPYSGPETMPVVYLNFKKKLTTKSTPKP</sequence>
<dbReference type="SMART" id="SM00248">
    <property type="entry name" value="ANK"/>
    <property type="match status" value="4"/>
</dbReference>
<dbReference type="SUPFAM" id="SSF48403">
    <property type="entry name" value="Ankyrin repeat"/>
    <property type="match status" value="1"/>
</dbReference>
<gene>
    <name evidence="3" type="ORF">GJJ30_03575</name>
</gene>